<dbReference type="EMBL" id="MU006222">
    <property type="protein sequence ID" value="KAF2828839.1"/>
    <property type="molecule type" value="Genomic_DNA"/>
</dbReference>
<feature type="signal peptide" evidence="1">
    <location>
        <begin position="1"/>
        <end position="20"/>
    </location>
</feature>
<keyword evidence="3" id="KW-1185">Reference proteome</keyword>
<dbReference type="AlphaFoldDB" id="A0A6A7A7W7"/>
<protein>
    <submittedName>
        <fullName evidence="2">Uncharacterized protein</fullName>
    </submittedName>
</protein>
<gene>
    <name evidence="2" type="ORF">CC86DRAFT_368963</name>
</gene>
<proteinExistence type="predicted"/>
<organism evidence="2 3">
    <name type="scientific">Ophiobolus disseminans</name>
    <dbReference type="NCBI Taxonomy" id="1469910"/>
    <lineage>
        <taxon>Eukaryota</taxon>
        <taxon>Fungi</taxon>
        <taxon>Dikarya</taxon>
        <taxon>Ascomycota</taxon>
        <taxon>Pezizomycotina</taxon>
        <taxon>Dothideomycetes</taxon>
        <taxon>Pleosporomycetidae</taxon>
        <taxon>Pleosporales</taxon>
        <taxon>Pleosporineae</taxon>
        <taxon>Phaeosphaeriaceae</taxon>
        <taxon>Ophiobolus</taxon>
    </lineage>
</organism>
<evidence type="ECO:0000313" key="2">
    <source>
        <dbReference type="EMBL" id="KAF2828839.1"/>
    </source>
</evidence>
<dbReference type="Proteomes" id="UP000799424">
    <property type="component" value="Unassembled WGS sequence"/>
</dbReference>
<evidence type="ECO:0000256" key="1">
    <source>
        <dbReference type="SAM" id="SignalP"/>
    </source>
</evidence>
<sequence length="89" mass="10244">MAIFMVLYLISASQPLKISCAKLGIQEGNLDRNLLLHLPKNVSVMHRLLLTTLIFMKRDQRGMIRTWCKDDEVYDEDIKKDRKAPGTAL</sequence>
<evidence type="ECO:0000313" key="3">
    <source>
        <dbReference type="Proteomes" id="UP000799424"/>
    </source>
</evidence>
<name>A0A6A7A7W7_9PLEO</name>
<reference evidence="2" key="1">
    <citation type="journal article" date="2020" name="Stud. Mycol.">
        <title>101 Dothideomycetes genomes: a test case for predicting lifestyles and emergence of pathogens.</title>
        <authorList>
            <person name="Haridas S."/>
            <person name="Albert R."/>
            <person name="Binder M."/>
            <person name="Bloem J."/>
            <person name="Labutti K."/>
            <person name="Salamov A."/>
            <person name="Andreopoulos B."/>
            <person name="Baker S."/>
            <person name="Barry K."/>
            <person name="Bills G."/>
            <person name="Bluhm B."/>
            <person name="Cannon C."/>
            <person name="Castanera R."/>
            <person name="Culley D."/>
            <person name="Daum C."/>
            <person name="Ezra D."/>
            <person name="Gonzalez J."/>
            <person name="Henrissat B."/>
            <person name="Kuo A."/>
            <person name="Liang C."/>
            <person name="Lipzen A."/>
            <person name="Lutzoni F."/>
            <person name="Magnuson J."/>
            <person name="Mondo S."/>
            <person name="Nolan M."/>
            <person name="Ohm R."/>
            <person name="Pangilinan J."/>
            <person name="Park H.-J."/>
            <person name="Ramirez L."/>
            <person name="Alfaro M."/>
            <person name="Sun H."/>
            <person name="Tritt A."/>
            <person name="Yoshinaga Y."/>
            <person name="Zwiers L.-H."/>
            <person name="Turgeon B."/>
            <person name="Goodwin S."/>
            <person name="Spatafora J."/>
            <person name="Crous P."/>
            <person name="Grigoriev I."/>
        </authorList>
    </citation>
    <scope>NUCLEOTIDE SEQUENCE</scope>
    <source>
        <strain evidence="2">CBS 113818</strain>
    </source>
</reference>
<accession>A0A6A7A7W7</accession>
<feature type="chain" id="PRO_5025485291" evidence="1">
    <location>
        <begin position="21"/>
        <end position="89"/>
    </location>
</feature>
<keyword evidence="1" id="KW-0732">Signal</keyword>